<dbReference type="Proteomes" id="UP001157167">
    <property type="component" value="Unassembled WGS sequence"/>
</dbReference>
<evidence type="ECO:0000256" key="1">
    <source>
        <dbReference type="ARBA" id="ARBA00004651"/>
    </source>
</evidence>
<dbReference type="Gene3D" id="3.30.70.1320">
    <property type="entry name" value="Multidrug efflux transporter AcrB pore domain like"/>
    <property type="match status" value="1"/>
</dbReference>
<feature type="transmembrane region" description="Helical" evidence="8">
    <location>
        <begin position="894"/>
        <end position="916"/>
    </location>
</feature>
<dbReference type="Gene3D" id="3.30.70.1440">
    <property type="entry name" value="Multidrug efflux transporter AcrB pore domain"/>
    <property type="match status" value="1"/>
</dbReference>
<dbReference type="Gene3D" id="1.20.1640.10">
    <property type="entry name" value="Multidrug efflux transporter AcrB transmembrane domain"/>
    <property type="match status" value="2"/>
</dbReference>
<evidence type="ECO:0000313" key="10">
    <source>
        <dbReference type="Proteomes" id="UP001157167"/>
    </source>
</evidence>
<dbReference type="RefSeq" id="WP_284187047.1">
    <property type="nucleotide sequence ID" value="NZ_BSPX01000011.1"/>
</dbReference>
<proteinExistence type="inferred from homology"/>
<keyword evidence="5 8" id="KW-0812">Transmembrane</keyword>
<comment type="caution">
    <text evidence="9">The sequence shown here is derived from an EMBL/GenBank/DDBJ whole genome shotgun (WGS) entry which is preliminary data.</text>
</comment>
<dbReference type="SUPFAM" id="SSF82714">
    <property type="entry name" value="Multidrug efflux transporter AcrB TolC docking domain, DN and DC subdomains"/>
    <property type="match status" value="2"/>
</dbReference>
<comment type="subcellular location">
    <subcellularLocation>
        <location evidence="1">Cell membrane</location>
        <topology evidence="1">Multi-pass membrane protein</topology>
    </subcellularLocation>
</comment>
<feature type="transmembrane region" description="Helical" evidence="8">
    <location>
        <begin position="438"/>
        <end position="461"/>
    </location>
</feature>
<evidence type="ECO:0000256" key="7">
    <source>
        <dbReference type="ARBA" id="ARBA00023136"/>
    </source>
</evidence>
<evidence type="ECO:0000256" key="8">
    <source>
        <dbReference type="SAM" id="Phobius"/>
    </source>
</evidence>
<evidence type="ECO:0000256" key="6">
    <source>
        <dbReference type="ARBA" id="ARBA00022989"/>
    </source>
</evidence>
<feature type="transmembrane region" description="Helical" evidence="8">
    <location>
        <begin position="533"/>
        <end position="552"/>
    </location>
</feature>
<comment type="similarity">
    <text evidence="2">Belongs to the resistance-nodulation-cell division (RND) (TC 2.A.6) family.</text>
</comment>
<keyword evidence="10" id="KW-1185">Reference proteome</keyword>
<evidence type="ECO:0000256" key="4">
    <source>
        <dbReference type="ARBA" id="ARBA00022475"/>
    </source>
</evidence>
<dbReference type="PANTHER" id="PTHR32063">
    <property type="match status" value="1"/>
</dbReference>
<accession>A0ABQ6F7U7</accession>
<dbReference type="SUPFAM" id="SSF82866">
    <property type="entry name" value="Multidrug efflux transporter AcrB transmembrane domain"/>
    <property type="match status" value="2"/>
</dbReference>
<keyword evidence="3" id="KW-0813">Transport</keyword>
<feature type="transmembrane region" description="Helical" evidence="8">
    <location>
        <begin position="870"/>
        <end position="887"/>
    </location>
</feature>
<evidence type="ECO:0000256" key="2">
    <source>
        <dbReference type="ARBA" id="ARBA00010942"/>
    </source>
</evidence>
<organism evidence="9 10">
    <name type="scientific">Zoogloea oryzae</name>
    <dbReference type="NCBI Taxonomy" id="310767"/>
    <lineage>
        <taxon>Bacteria</taxon>
        <taxon>Pseudomonadati</taxon>
        <taxon>Pseudomonadota</taxon>
        <taxon>Betaproteobacteria</taxon>
        <taxon>Rhodocyclales</taxon>
        <taxon>Zoogloeaceae</taxon>
        <taxon>Zoogloea</taxon>
    </lineage>
</organism>
<dbReference type="EMBL" id="BSPX01000011">
    <property type="protein sequence ID" value="GLT21637.1"/>
    <property type="molecule type" value="Genomic_DNA"/>
</dbReference>
<evidence type="ECO:0000256" key="3">
    <source>
        <dbReference type="ARBA" id="ARBA00022448"/>
    </source>
</evidence>
<dbReference type="InterPro" id="IPR027463">
    <property type="entry name" value="AcrB_DN_DC_subdom"/>
</dbReference>
<dbReference type="NCBIfam" id="TIGR00914">
    <property type="entry name" value="2A0601"/>
    <property type="match status" value="1"/>
</dbReference>
<evidence type="ECO:0000256" key="5">
    <source>
        <dbReference type="ARBA" id="ARBA00022692"/>
    </source>
</evidence>
<feature type="transmembrane region" description="Helical" evidence="8">
    <location>
        <begin position="922"/>
        <end position="945"/>
    </location>
</feature>
<reference evidence="10" key="1">
    <citation type="journal article" date="2019" name="Int. J. Syst. Evol. Microbiol.">
        <title>The Global Catalogue of Microorganisms (GCM) 10K type strain sequencing project: providing services to taxonomists for standard genome sequencing and annotation.</title>
        <authorList>
            <consortium name="The Broad Institute Genomics Platform"/>
            <consortium name="The Broad Institute Genome Sequencing Center for Infectious Disease"/>
            <person name="Wu L."/>
            <person name="Ma J."/>
        </authorList>
    </citation>
    <scope>NUCLEOTIDE SEQUENCE [LARGE SCALE GENOMIC DNA]</scope>
    <source>
        <strain evidence="10">NBRC 102407</strain>
    </source>
</reference>
<dbReference type="Gene3D" id="3.30.70.1430">
    <property type="entry name" value="Multidrug efflux transporter AcrB pore domain"/>
    <property type="match status" value="2"/>
</dbReference>
<feature type="transmembrane region" description="Helical" evidence="8">
    <location>
        <begin position="386"/>
        <end position="410"/>
    </location>
</feature>
<keyword evidence="6 8" id="KW-1133">Transmembrane helix</keyword>
<dbReference type="PRINTS" id="PR00702">
    <property type="entry name" value="ACRIFLAVINRP"/>
</dbReference>
<feature type="transmembrane region" description="Helical" evidence="8">
    <location>
        <begin position="473"/>
        <end position="500"/>
    </location>
</feature>
<sequence length="1034" mass="111243">MFDTLITLALRQRAFILIAAAVLLGYGLYAVNQISIEAFPDVQDVQVQVVTQAIGIAPEEVERTISLPIEREMSGVPGMTQLRSVSITGLSVVTLTFNEKTADYFARQQVLERLQNVSLPPGSQPVLAPLTTAVGEIYRYVLDAPPTADREEIRAIQDWTVRPALRMVPGIADVVSFGGAIREVQVRIDPELLRKYALSLGDVTQALNAASANGSGGLLPRGDEALVVRTLGLFQSLDDVRDVVVVAREGKPVRISDVAEVVAGFRPRSGIVAFNDRDDVIEGIVQMTKGGNAAKIVEALKLKVDEVNARLPEGYQLRPIYQRTELIGHTVATVAENLLVGAVLVTAILLAFLRNLRAAIIVAAVIPLSLLFAFILMHAMGVSANLISLGAVDFGVIIDSAVVMVEALMVRLAVDANSEHHGIISPVGRRIHALKQTCVELGSPIMFSKAIIIVAFLPIFTFQRMEGRIFTPVALTLSFALLGGLILTLTLVPTLLSYALNKEDMAEKESPWLHRLQARYRDLLVKLQARRRAVIAGSLLCLAAAMGIAPLLGSEFLPKLDEGNIWLTISLPQSSGLTNTKEVERKVRAVLSTYPEVKAVITHVGRPDDGTDPKGPNNIEILVDLKPRSEWRFATKDALVDSMSGRLEAIPGLPTNFSQVIQDSVEESLSGAKGEIAVKVFGPNLEVLEAKGRQIAGVLNRIEGSADVAALPVGGQSEVDIRLRREALARYDINVTDVNAMIQTALGGSAVNAFYEGERRYDVTLRFGPQFRDQVDDIANLPVALPDGHGSIPLGDLADVELRQGASRIQREAGSRNVIVKANLRGRDQGSFVAEAQKKVAAEVSLPAGYTITWGGQFENQQRAMARLKLIVPITLGLIFSLLFWAFRDIRPALLVLSMVPFTLIGGFAGLGLAGLHLSVSAAVGFIAVAGISVQNGVIMVEQVIEIARRGATRSEAILDGAMLRLRPIVMTALMAGLGLLPAALSHGIGSETQRPFAVVIVGGIVSATIFTLLLLPVLLSYGGARERVKKEDV</sequence>
<feature type="transmembrane region" description="Helical" evidence="8">
    <location>
        <begin position="997"/>
        <end position="1022"/>
    </location>
</feature>
<dbReference type="Gene3D" id="3.30.2090.10">
    <property type="entry name" value="Multidrug efflux transporter AcrB TolC docking domain, DN and DC subdomains"/>
    <property type="match status" value="2"/>
</dbReference>
<dbReference type="InterPro" id="IPR001036">
    <property type="entry name" value="Acrflvin-R"/>
</dbReference>
<dbReference type="SUPFAM" id="SSF82693">
    <property type="entry name" value="Multidrug efflux transporter AcrB pore domain, PN1, PN2, PC1 and PC2 subdomains"/>
    <property type="match status" value="3"/>
</dbReference>
<gene>
    <name evidence="9" type="ORF">GCM10007933_10890</name>
</gene>
<keyword evidence="7 8" id="KW-0472">Membrane</keyword>
<dbReference type="InterPro" id="IPR004763">
    <property type="entry name" value="CusA-like"/>
</dbReference>
<dbReference type="PANTHER" id="PTHR32063:SF12">
    <property type="entry name" value="CATION EFFLUX SYSTEM PROTEIN"/>
    <property type="match status" value="1"/>
</dbReference>
<feature type="transmembrane region" description="Helical" evidence="8">
    <location>
        <begin position="326"/>
        <end position="353"/>
    </location>
</feature>
<protein>
    <submittedName>
        <fullName evidence="9">Cation transporter</fullName>
    </submittedName>
</protein>
<feature type="transmembrane region" description="Helical" evidence="8">
    <location>
        <begin position="966"/>
        <end position="985"/>
    </location>
</feature>
<feature type="transmembrane region" description="Helical" evidence="8">
    <location>
        <begin position="360"/>
        <end position="380"/>
    </location>
</feature>
<dbReference type="Pfam" id="PF00873">
    <property type="entry name" value="ACR_tran"/>
    <property type="match status" value="1"/>
</dbReference>
<keyword evidence="4" id="KW-1003">Cell membrane</keyword>
<evidence type="ECO:0000313" key="9">
    <source>
        <dbReference type="EMBL" id="GLT21637.1"/>
    </source>
</evidence>
<name>A0ABQ6F7U7_9RHOO</name>